<dbReference type="InterPro" id="IPR029061">
    <property type="entry name" value="THDP-binding"/>
</dbReference>
<comment type="caution">
    <text evidence="3">The sequence shown here is derived from an EMBL/GenBank/DDBJ whole genome shotgun (WGS) entry which is preliminary data.</text>
</comment>
<dbReference type="PANTHER" id="PTHR42818:SF1">
    <property type="entry name" value="SULFOPYRUVATE DECARBOXYLASE"/>
    <property type="match status" value="1"/>
</dbReference>
<keyword evidence="4" id="KW-1185">Reference proteome</keyword>
<evidence type="ECO:0000256" key="2">
    <source>
        <dbReference type="ARBA" id="ARBA00023239"/>
    </source>
</evidence>
<dbReference type="PANTHER" id="PTHR42818">
    <property type="entry name" value="SULFOPYRUVATE DECARBOXYLASE SUBUNIT ALPHA"/>
    <property type="match status" value="1"/>
</dbReference>
<evidence type="ECO:0008006" key="5">
    <source>
        <dbReference type="Google" id="ProtNLM"/>
    </source>
</evidence>
<dbReference type="Proteomes" id="UP001230908">
    <property type="component" value="Unassembled WGS sequence"/>
</dbReference>
<organism evidence="3 4">
    <name type="scientific">Phytohabitans maris</name>
    <dbReference type="NCBI Taxonomy" id="3071409"/>
    <lineage>
        <taxon>Bacteria</taxon>
        <taxon>Bacillati</taxon>
        <taxon>Actinomycetota</taxon>
        <taxon>Actinomycetes</taxon>
        <taxon>Micromonosporales</taxon>
        <taxon>Micromonosporaceae</taxon>
    </lineage>
</organism>
<sequence length="182" mass="19730">MADEAERLAAIHTARSRAVIEGIESIDPDFVLHLASSTLGAVLAHFLAGPGARAGRTVFAMPREEEGVAVTCGLELAGRRPVMVFQDNGVGNLLTVLLTLPQAYHVPLYGVVARRGGLGEYNSMIHTVSERVEAILDAAGVRWFQLDARTPVEAWAPEIKRAWTYSRTTHRPVFTLVNLMGG</sequence>
<reference evidence="3 4" key="1">
    <citation type="submission" date="2023-08" db="EMBL/GenBank/DDBJ databases">
        <title>Phytohabitans sansha sp. nov., isolated from marine sediment.</title>
        <authorList>
            <person name="Zhao Y."/>
            <person name="Yi K."/>
        </authorList>
    </citation>
    <scope>NUCLEOTIDE SEQUENCE [LARGE SCALE GENOMIC DNA]</scope>
    <source>
        <strain evidence="3 4">ZYX-F-186</strain>
    </source>
</reference>
<name>A0ABU0ZMA5_9ACTN</name>
<evidence type="ECO:0000313" key="3">
    <source>
        <dbReference type="EMBL" id="MDQ7908172.1"/>
    </source>
</evidence>
<evidence type="ECO:0000256" key="1">
    <source>
        <dbReference type="ARBA" id="ARBA00022793"/>
    </source>
</evidence>
<evidence type="ECO:0000313" key="4">
    <source>
        <dbReference type="Proteomes" id="UP001230908"/>
    </source>
</evidence>
<accession>A0ABU0ZMA5</accession>
<dbReference type="SUPFAM" id="SSF52518">
    <property type="entry name" value="Thiamin diphosphate-binding fold (THDP-binding)"/>
    <property type="match status" value="1"/>
</dbReference>
<proteinExistence type="predicted"/>
<dbReference type="RefSeq" id="WP_308715438.1">
    <property type="nucleotide sequence ID" value="NZ_JAVHUY010000028.1"/>
</dbReference>
<dbReference type="EMBL" id="JAVHUY010000028">
    <property type="protein sequence ID" value="MDQ7908172.1"/>
    <property type="molecule type" value="Genomic_DNA"/>
</dbReference>
<keyword evidence="2" id="KW-0456">Lyase</keyword>
<protein>
    <recommendedName>
        <fullName evidence="5">Thiamine pyrophosphate enzyme N-terminal TPP-binding domain-containing protein</fullName>
    </recommendedName>
</protein>
<dbReference type="InterPro" id="IPR051818">
    <property type="entry name" value="TPP_dependent_decarboxylase"/>
</dbReference>
<gene>
    <name evidence="3" type="ORF">RB614_26965</name>
</gene>
<keyword evidence="1" id="KW-0210">Decarboxylase</keyword>